<proteinExistence type="predicted"/>
<dbReference type="AlphaFoldDB" id="X8JA16"/>
<feature type="compositionally biased region" description="Acidic residues" evidence="1">
    <location>
        <begin position="106"/>
        <end position="122"/>
    </location>
</feature>
<dbReference type="EMBL" id="JATN01000319">
    <property type="protein sequence ID" value="EUC60582.1"/>
    <property type="molecule type" value="Genomic_DNA"/>
</dbReference>
<name>X8JA16_9AGAM</name>
<dbReference type="OrthoDB" id="3266395at2759"/>
<feature type="region of interest" description="Disordered" evidence="1">
    <location>
        <begin position="105"/>
        <end position="126"/>
    </location>
</feature>
<sequence>MPPAPPLPLPANNVPVAEPHEPNEELEIPEIQRLYRFDQLLDEEQNAHRDRAGALPVVDDYPMYDYQEIDNDVVELDEILYDENFGLPGGDDYPLANEQPMFQYPVDEEPNEEPDGEPDAEDNPGAQYTAFQEPALIRNAYIDAFIQKSMYGATQRALKHQLKSNRRTLTTHPDIQVEDIARMAQSISTVEKRLGVDADRFITTYTLCPACKRRYSPEYIEEAVDNHFWISAAGF</sequence>
<feature type="region of interest" description="Disordered" evidence="1">
    <location>
        <begin position="1"/>
        <end position="27"/>
    </location>
</feature>
<protein>
    <submittedName>
        <fullName evidence="2">Uncharacterized protein</fullName>
    </submittedName>
</protein>
<gene>
    <name evidence="2" type="ORF">RSOL_352530</name>
</gene>
<feature type="non-terminal residue" evidence="2">
    <location>
        <position position="235"/>
    </location>
</feature>
<comment type="caution">
    <text evidence="2">The sequence shown here is derived from an EMBL/GenBank/DDBJ whole genome shotgun (WGS) entry which is preliminary data.</text>
</comment>
<reference evidence="3" key="1">
    <citation type="journal article" date="2014" name="Genome Announc.">
        <title>Draft genome sequence of the plant-pathogenic soil fungus Rhizoctonia solani anastomosis group 3 strain Rhs1AP.</title>
        <authorList>
            <person name="Cubeta M.A."/>
            <person name="Thomas E."/>
            <person name="Dean R.A."/>
            <person name="Jabaji S."/>
            <person name="Neate S.M."/>
            <person name="Tavantzis S."/>
            <person name="Toda T."/>
            <person name="Vilgalys R."/>
            <person name="Bharathan N."/>
            <person name="Fedorova-Abrams N."/>
            <person name="Pakala S.B."/>
            <person name="Pakala S.M."/>
            <person name="Zafar N."/>
            <person name="Joardar V."/>
            <person name="Losada L."/>
            <person name="Nierman W.C."/>
        </authorList>
    </citation>
    <scope>NUCLEOTIDE SEQUENCE [LARGE SCALE GENOMIC DNA]</scope>
    <source>
        <strain evidence="3">AG-3</strain>
    </source>
</reference>
<evidence type="ECO:0000256" key="1">
    <source>
        <dbReference type="SAM" id="MobiDB-lite"/>
    </source>
</evidence>
<dbReference type="Proteomes" id="UP000030108">
    <property type="component" value="Unassembled WGS sequence"/>
</dbReference>
<organism evidence="2 3">
    <name type="scientific">Rhizoctonia solani AG-3 Rhs1AP</name>
    <dbReference type="NCBI Taxonomy" id="1086054"/>
    <lineage>
        <taxon>Eukaryota</taxon>
        <taxon>Fungi</taxon>
        <taxon>Dikarya</taxon>
        <taxon>Basidiomycota</taxon>
        <taxon>Agaricomycotina</taxon>
        <taxon>Agaricomycetes</taxon>
        <taxon>Cantharellales</taxon>
        <taxon>Ceratobasidiaceae</taxon>
        <taxon>Rhizoctonia</taxon>
    </lineage>
</organism>
<evidence type="ECO:0000313" key="3">
    <source>
        <dbReference type="Proteomes" id="UP000030108"/>
    </source>
</evidence>
<evidence type="ECO:0000313" key="2">
    <source>
        <dbReference type="EMBL" id="EUC60582.1"/>
    </source>
</evidence>
<accession>X8JA16</accession>